<dbReference type="KEGG" id="bva:BVAF_263"/>
<dbReference type="HOGENOM" id="CLU_007884_6_1_6"/>
<dbReference type="InterPro" id="IPR029043">
    <property type="entry name" value="GcvT/YgfZ_C"/>
</dbReference>
<dbReference type="AlphaFoldDB" id="E8Q645"/>
<dbReference type="InterPro" id="IPR048451">
    <property type="entry name" value="YgfZ_barrel"/>
</dbReference>
<dbReference type="Gene3D" id="3.30.70.1400">
    <property type="entry name" value="Aminomethyltransferase beta-barrel domains"/>
    <property type="match status" value="1"/>
</dbReference>
<evidence type="ECO:0000313" key="2">
    <source>
        <dbReference type="EMBL" id="ADV33661.1"/>
    </source>
</evidence>
<proteinExistence type="predicted"/>
<reference evidence="2 3" key="1">
    <citation type="journal article" date="2010" name="BMC Genomics">
        <title>Unprecedented loss of ammonia assimilation capability in a urease-encoding bacterial mutualist.</title>
        <authorList>
            <person name="Williams L.E."/>
            <person name="Wernegreen J.J."/>
        </authorList>
    </citation>
    <scope>NUCLEOTIDE SEQUENCE [LARGE SCALE GENOMIC DNA]</scope>
    <source>
        <strain evidence="2 3">BVAF</strain>
    </source>
</reference>
<dbReference type="Gene3D" id="2.40.30.160">
    <property type="match status" value="1"/>
</dbReference>
<dbReference type="SUPFAM" id="SSF103025">
    <property type="entry name" value="Folate-binding domain"/>
    <property type="match status" value="1"/>
</dbReference>
<dbReference type="OrthoDB" id="9796287at2"/>
<sequence length="331" mass="38191">MLPNTIFIEKPATPSLNLPLTLISLKNWILIKLTGKDSIPYLHNQFTCDIKNLNINKYTFSSHCNVQGKMITNMYVFYFNKYELAFICPTNVYKKQIEILKKYSIFSKVNIIPDYNVTLLGVAGSNAKQYLSIFFKTLPNQINTIVHHQGISVLYFHLPKERFLLIVHDNSLFYSLLKEAQFLSAQYNNHSQWISLDIESGYPYIDILTSEMFFPQAANIDLLGGISFNKGCYLGQELIARIQHYKLNKQSLHKLTGTIDTNKHNQIPISGNYLMQIQNKTYKKVGTVLQSCQIKGNKLWIQAILLKSIPNNSQLYIQMPQCPDFIFLKKQ</sequence>
<dbReference type="SUPFAM" id="SSF101790">
    <property type="entry name" value="Aminomethyltransferase beta-barrel domain"/>
    <property type="match status" value="1"/>
</dbReference>
<protein>
    <submittedName>
        <fullName evidence="2">tRNA-modifying protein ygfZ</fullName>
    </submittedName>
</protein>
<dbReference type="Pfam" id="PF21130">
    <property type="entry name" value="YgfZ_barrel"/>
    <property type="match status" value="1"/>
</dbReference>
<gene>
    <name evidence="2" type="primary">ygfZ</name>
    <name evidence="2" type="ordered locus">BVAF_263</name>
</gene>
<dbReference type="Proteomes" id="UP000007464">
    <property type="component" value="Chromosome"/>
</dbReference>
<dbReference type="PANTHER" id="PTHR22602">
    <property type="entry name" value="TRANSFERASE CAF17, MITOCHONDRIAL-RELATED"/>
    <property type="match status" value="1"/>
</dbReference>
<dbReference type="InterPro" id="IPR017703">
    <property type="entry name" value="YgfZ/GCV_T_CS"/>
</dbReference>
<dbReference type="NCBIfam" id="NF007110">
    <property type="entry name" value="PRK09559.1"/>
    <property type="match status" value="1"/>
</dbReference>
<organism evidence="2 3">
    <name type="scientific">Blochmanniella vafra (strain BVAF)</name>
    <dbReference type="NCBI Taxonomy" id="859654"/>
    <lineage>
        <taxon>Bacteria</taxon>
        <taxon>Pseudomonadati</taxon>
        <taxon>Pseudomonadota</taxon>
        <taxon>Gammaproteobacteria</taxon>
        <taxon>Enterobacterales</taxon>
        <taxon>Enterobacteriaceae</taxon>
        <taxon>ant endosymbionts</taxon>
        <taxon>Candidatus Blochmanniella</taxon>
    </lineage>
</organism>
<evidence type="ECO:0000313" key="3">
    <source>
        <dbReference type="Proteomes" id="UP000007464"/>
    </source>
</evidence>
<dbReference type="Gene3D" id="3.30.70.1630">
    <property type="match status" value="1"/>
</dbReference>
<accession>E8Q645</accession>
<name>E8Q645_BLOVB</name>
<feature type="domain" description="tRNA-modifying protein YgfZ-like beta-barrel" evidence="1">
    <location>
        <begin position="248"/>
        <end position="316"/>
    </location>
</feature>
<dbReference type="GO" id="GO:0016226">
    <property type="term" value="P:iron-sulfur cluster assembly"/>
    <property type="evidence" value="ECO:0007669"/>
    <property type="project" value="TreeGrafter"/>
</dbReference>
<dbReference type="RefSeq" id="WP_013516586.1">
    <property type="nucleotide sequence ID" value="NC_014909.2"/>
</dbReference>
<dbReference type="PANTHER" id="PTHR22602:SF0">
    <property type="entry name" value="TRANSFERASE CAF17, MITOCHONDRIAL-RELATED"/>
    <property type="match status" value="1"/>
</dbReference>
<dbReference type="InterPro" id="IPR045179">
    <property type="entry name" value="YgfZ/GcvT"/>
</dbReference>
<dbReference type="STRING" id="859654.BVAF_263"/>
<keyword evidence="3" id="KW-1185">Reference proteome</keyword>
<evidence type="ECO:0000259" key="1">
    <source>
        <dbReference type="Pfam" id="PF21130"/>
    </source>
</evidence>
<dbReference type="EMBL" id="CP002189">
    <property type="protein sequence ID" value="ADV33661.1"/>
    <property type="molecule type" value="Genomic_DNA"/>
</dbReference>
<dbReference type="NCBIfam" id="TIGR03317">
    <property type="entry name" value="ygfZ_signature"/>
    <property type="match status" value="1"/>
</dbReference>